<dbReference type="EMBL" id="JADAQX010000390">
    <property type="protein sequence ID" value="KAF8820419.1"/>
    <property type="molecule type" value="Genomic_DNA"/>
</dbReference>
<feature type="compositionally biased region" description="Low complexity" evidence="3">
    <location>
        <begin position="229"/>
        <end position="239"/>
    </location>
</feature>
<reference evidence="5 6" key="1">
    <citation type="journal article" date="2020" name="bioRxiv">
        <title>Metabolic contributions of an alphaproteobacterial endosymbiont in the apicomplexan Cardiosporidium cionae.</title>
        <authorList>
            <person name="Hunter E.S."/>
            <person name="Paight C.J."/>
            <person name="Lane C.E."/>
        </authorList>
    </citation>
    <scope>NUCLEOTIDE SEQUENCE [LARGE SCALE GENOMIC DNA]</scope>
    <source>
        <strain evidence="5">ESH_2018</strain>
    </source>
</reference>
<protein>
    <recommendedName>
        <fullName evidence="4">SPRY domain-containing protein</fullName>
    </recommendedName>
</protein>
<accession>A0ABQ7J8U3</accession>
<evidence type="ECO:0000313" key="5">
    <source>
        <dbReference type="EMBL" id="KAF8820419.1"/>
    </source>
</evidence>
<keyword evidence="2" id="KW-0539">Nucleus</keyword>
<comment type="caution">
    <text evidence="5">The sequence shown here is derived from an EMBL/GenBank/DDBJ whole genome shotgun (WGS) entry which is preliminary data.</text>
</comment>
<gene>
    <name evidence="5" type="ORF">IE077_003187</name>
</gene>
<sequence>MRKTVFSHPNPPPLSESSPSGDSSAVAEGLLLPRPKKKGRKRGIGGSPVCSTLDDWARRLGVKLYKEFPYPCLDPKYMNSNRSMRLSLDRLSICGTKGWSSILSNVCADHGSWYFEVLVNPHKAWDEVKLFGWEICKNLKVSAEALPHLKEKILPSLRVGWGTRLMKWGAPVGGNPFGYAISQKNGNLFHNGCIFSSPKQISSSMPSSLVATSSSLSLTSLSSTYAPSSPPTLSSSTSLLPPPPTLSSSTSLPPPPPTLSSSTPGMPLPSGTIIGCYLHLPAEVPPWILSDPRMEEKLWTFLKSGLLCNTTNEATLPLRIPFPESCIKFSINGQLLNMYFKDIYCAEYHPCIACFNMGSATLNLGPHFQYPPENPLFRPACEMFPSRYPCKEDLIKCWTYSDEVEEEWTENGDKFLRKKTIAEVEGLYKRQKIKK</sequence>
<feature type="region of interest" description="Disordered" evidence="3">
    <location>
        <begin position="229"/>
        <end position="266"/>
    </location>
</feature>
<evidence type="ECO:0000259" key="4">
    <source>
        <dbReference type="SMART" id="SM00449"/>
    </source>
</evidence>
<keyword evidence="6" id="KW-1185">Reference proteome</keyword>
<dbReference type="InterPro" id="IPR003877">
    <property type="entry name" value="SPRY_dom"/>
</dbReference>
<evidence type="ECO:0000256" key="3">
    <source>
        <dbReference type="SAM" id="MobiDB-lite"/>
    </source>
</evidence>
<dbReference type="SUPFAM" id="SSF49899">
    <property type="entry name" value="Concanavalin A-like lectins/glucanases"/>
    <property type="match status" value="1"/>
</dbReference>
<dbReference type="CDD" id="cd12872">
    <property type="entry name" value="SPRY_Ash2"/>
    <property type="match status" value="1"/>
</dbReference>
<feature type="region of interest" description="Disordered" evidence="3">
    <location>
        <begin position="1"/>
        <end position="44"/>
    </location>
</feature>
<evidence type="ECO:0000256" key="2">
    <source>
        <dbReference type="ARBA" id="ARBA00023242"/>
    </source>
</evidence>
<dbReference type="PANTHER" id="PTHR10598:SF0">
    <property type="entry name" value="SET1_ASH2 HISTONE METHYLTRANSFERASE COMPLEX SUBUNIT ASH2"/>
    <property type="match status" value="1"/>
</dbReference>
<dbReference type="InterPro" id="IPR013320">
    <property type="entry name" value="ConA-like_dom_sf"/>
</dbReference>
<dbReference type="PANTHER" id="PTHR10598">
    <property type="entry name" value="SET1/ASH2 HISTONE METHYLTRANSFERASE COMPLEX SUBUNIT ASH2"/>
    <property type="match status" value="1"/>
</dbReference>
<evidence type="ECO:0000256" key="1">
    <source>
        <dbReference type="ARBA" id="ARBA00004123"/>
    </source>
</evidence>
<dbReference type="SMART" id="SM00449">
    <property type="entry name" value="SPRY"/>
    <property type="match status" value="1"/>
</dbReference>
<evidence type="ECO:0000313" key="6">
    <source>
        <dbReference type="Proteomes" id="UP000823046"/>
    </source>
</evidence>
<name>A0ABQ7J8U3_9APIC</name>
<dbReference type="InterPro" id="IPR037353">
    <property type="entry name" value="ASH2"/>
</dbReference>
<dbReference type="Gene3D" id="2.60.120.920">
    <property type="match status" value="2"/>
</dbReference>
<feature type="domain" description="SPRY" evidence="4">
    <location>
        <begin position="110"/>
        <end position="368"/>
    </location>
</feature>
<feature type="compositionally biased region" description="Basic residues" evidence="3">
    <location>
        <begin position="34"/>
        <end position="43"/>
    </location>
</feature>
<dbReference type="InterPro" id="IPR043136">
    <property type="entry name" value="B30.2/SPRY_sf"/>
</dbReference>
<dbReference type="Proteomes" id="UP000823046">
    <property type="component" value="Unassembled WGS sequence"/>
</dbReference>
<organism evidence="5 6">
    <name type="scientific">Cardiosporidium cionae</name>
    <dbReference type="NCBI Taxonomy" id="476202"/>
    <lineage>
        <taxon>Eukaryota</taxon>
        <taxon>Sar</taxon>
        <taxon>Alveolata</taxon>
        <taxon>Apicomplexa</taxon>
        <taxon>Aconoidasida</taxon>
        <taxon>Nephromycida</taxon>
        <taxon>Cardiosporidium</taxon>
    </lineage>
</organism>
<proteinExistence type="predicted"/>
<feature type="compositionally biased region" description="Low complexity" evidence="3">
    <location>
        <begin position="15"/>
        <end position="33"/>
    </location>
</feature>
<comment type="subcellular location">
    <subcellularLocation>
        <location evidence="1">Nucleus</location>
    </subcellularLocation>
</comment>